<dbReference type="EMBL" id="JBHFQA010000022">
    <property type="protein sequence ID" value="KAL2079821.1"/>
    <property type="molecule type" value="Genomic_DNA"/>
</dbReference>
<comment type="caution">
    <text evidence="5">The sequence shown here is derived from an EMBL/GenBank/DDBJ whole genome shotgun (WGS) entry which is preliminary data.</text>
</comment>
<dbReference type="SUPFAM" id="SSF141072">
    <property type="entry name" value="CalX-like"/>
    <property type="match status" value="4"/>
</dbReference>
<keyword evidence="3" id="KW-0106">Calcium</keyword>
<feature type="domain" description="Calx-beta" evidence="4">
    <location>
        <begin position="405"/>
        <end position="446"/>
    </location>
</feature>
<sequence>MEFVNTSGSVIFTSGDVMNPIVLEAISDSQPEFNEFFTLMLVNITGGYPGVDAQLAPANLSVLVMIPFNDDPFGVIMVAEENMDQVVAEDVMSDDDMSNMVSINILRLQGVYGEVRVAWEILSGDFPNGLPPMMDLILLASFPQSVVVQPYARAHYAGTDALLFSGLRGAFGTIDVQLLDKPHNLDNVTISAWLMPQHNTDGFVFSKGDGNGTLYYGVKVHVDESRVSVMLFYMSVGLNQSQVARASMNKPMGENEWIQIIIIVDDGTIQFFLNGNPMPDGPKSLEGEAIIDRIAPVHIGSNPVGEERYQGLMQDLRLYSSPLTYPMIAELYNQQSRHDLQVVSGYLNYGHSESENTIVVEVRDDQEVEGEELFYLQLISVSGGARLPVPRPPAILRVQKSDNANGRFGFSDDCMPKVLNLLVLDDNIPEFDEYFHVVLVSALSGDGQLGSTPTSGASIDSQRAVNVITIKSNDNPYGLMQFQTSPLPIGMILPALQDAHITVTEEDGVAVLMVARAQGLTGEVMVEYRSIPFTARSPADYKVL</sequence>
<dbReference type="InterPro" id="IPR026919">
    <property type="entry name" value="ADGRV1"/>
</dbReference>
<dbReference type="PANTHER" id="PTHR46682">
    <property type="entry name" value="ADHESION G-PROTEIN COUPLED RECEPTOR V1"/>
    <property type="match status" value="1"/>
</dbReference>
<dbReference type="Gene3D" id="2.60.120.200">
    <property type="match status" value="1"/>
</dbReference>
<dbReference type="AlphaFoldDB" id="A0ABD1J108"/>
<proteinExistence type="predicted"/>
<reference evidence="5 6" key="1">
    <citation type="submission" date="2024-09" db="EMBL/GenBank/DDBJ databases">
        <title>A chromosome-level genome assembly of Gray's grenadier anchovy, Coilia grayii.</title>
        <authorList>
            <person name="Fu Z."/>
        </authorList>
    </citation>
    <scope>NUCLEOTIDE SEQUENCE [LARGE SCALE GENOMIC DNA]</scope>
    <source>
        <strain evidence="5">G4</strain>
        <tissue evidence="5">Muscle</tissue>
    </source>
</reference>
<dbReference type="Proteomes" id="UP001591681">
    <property type="component" value="Unassembled WGS sequence"/>
</dbReference>
<keyword evidence="2" id="KW-0677">Repeat</keyword>
<dbReference type="InterPro" id="IPR038081">
    <property type="entry name" value="CalX-like_sf"/>
</dbReference>
<dbReference type="InterPro" id="IPR003644">
    <property type="entry name" value="Calx_beta"/>
</dbReference>
<feature type="domain" description="Calx-beta" evidence="4">
    <location>
        <begin position="341"/>
        <end position="386"/>
    </location>
</feature>
<name>A0ABD1J108_9TELE</name>
<protein>
    <recommendedName>
        <fullName evidence="4">Calx-beta domain-containing protein</fullName>
    </recommendedName>
</protein>
<gene>
    <name evidence="5" type="ORF">ACEWY4_025565</name>
</gene>
<evidence type="ECO:0000256" key="1">
    <source>
        <dbReference type="ARBA" id="ARBA00022729"/>
    </source>
</evidence>
<feature type="domain" description="Calx-beta" evidence="4">
    <location>
        <begin position="496"/>
        <end position="542"/>
    </location>
</feature>
<keyword evidence="1" id="KW-0732">Signal</keyword>
<feature type="domain" description="Calx-beta" evidence="4">
    <location>
        <begin position="2"/>
        <end position="48"/>
    </location>
</feature>
<dbReference type="Pfam" id="PF13385">
    <property type="entry name" value="Laminin_G_3"/>
    <property type="match status" value="1"/>
</dbReference>
<accession>A0ABD1J108</accession>
<evidence type="ECO:0000256" key="3">
    <source>
        <dbReference type="ARBA" id="ARBA00022837"/>
    </source>
</evidence>
<organism evidence="5 6">
    <name type="scientific">Coilia grayii</name>
    <name type="common">Gray's grenadier anchovy</name>
    <dbReference type="NCBI Taxonomy" id="363190"/>
    <lineage>
        <taxon>Eukaryota</taxon>
        <taxon>Metazoa</taxon>
        <taxon>Chordata</taxon>
        <taxon>Craniata</taxon>
        <taxon>Vertebrata</taxon>
        <taxon>Euteleostomi</taxon>
        <taxon>Actinopterygii</taxon>
        <taxon>Neopterygii</taxon>
        <taxon>Teleostei</taxon>
        <taxon>Clupei</taxon>
        <taxon>Clupeiformes</taxon>
        <taxon>Clupeoidei</taxon>
        <taxon>Engraulidae</taxon>
        <taxon>Coilinae</taxon>
        <taxon>Coilia</taxon>
    </lineage>
</organism>
<evidence type="ECO:0000256" key="2">
    <source>
        <dbReference type="ARBA" id="ARBA00022737"/>
    </source>
</evidence>
<dbReference type="Pfam" id="PF03160">
    <property type="entry name" value="Calx-beta"/>
    <property type="match status" value="4"/>
</dbReference>
<dbReference type="SUPFAM" id="SSF49899">
    <property type="entry name" value="Concanavalin A-like lectins/glucanases"/>
    <property type="match status" value="1"/>
</dbReference>
<evidence type="ECO:0000259" key="4">
    <source>
        <dbReference type="Pfam" id="PF03160"/>
    </source>
</evidence>
<evidence type="ECO:0000313" key="6">
    <source>
        <dbReference type="Proteomes" id="UP001591681"/>
    </source>
</evidence>
<dbReference type="InterPro" id="IPR013320">
    <property type="entry name" value="ConA-like_dom_sf"/>
</dbReference>
<dbReference type="Gene3D" id="2.60.40.2030">
    <property type="match status" value="2"/>
</dbReference>
<keyword evidence="6" id="KW-1185">Reference proteome</keyword>
<dbReference type="PANTHER" id="PTHR46682:SF1">
    <property type="entry name" value="ADHESION G-PROTEIN COUPLED RECEPTOR V1"/>
    <property type="match status" value="1"/>
</dbReference>
<evidence type="ECO:0000313" key="5">
    <source>
        <dbReference type="EMBL" id="KAL2079821.1"/>
    </source>
</evidence>